<feature type="coiled-coil region" evidence="1">
    <location>
        <begin position="293"/>
        <end position="320"/>
    </location>
</feature>
<protein>
    <submittedName>
        <fullName evidence="3">Uncharacterized protein</fullName>
    </submittedName>
</protein>
<feature type="compositionally biased region" description="Pro residues" evidence="2">
    <location>
        <begin position="148"/>
        <end position="158"/>
    </location>
</feature>
<feature type="compositionally biased region" description="Polar residues" evidence="2">
    <location>
        <begin position="19"/>
        <end position="31"/>
    </location>
</feature>
<dbReference type="Proteomes" id="UP001302602">
    <property type="component" value="Unassembled WGS sequence"/>
</dbReference>
<dbReference type="EMBL" id="MU853224">
    <property type="protein sequence ID" value="KAK4126943.1"/>
    <property type="molecule type" value="Genomic_DNA"/>
</dbReference>
<proteinExistence type="predicted"/>
<sequence>MTPPFQRAVDWYFAPNRLPSITATSPRTAVSAQPHAESTTPRDPLPRPDSSPARPSFASPTRASLERFNPEIVRKGESQPRAVRSSPDAPPAASRAATPDSTGSLTRAMRTKLELRSAGKDGPKAGSEGGSVLRSPARQSGAGWTPTRPTPRPLPPPAPEEDDELLRAFSGRLRPAASLGVLPEVVVPEPELPPTPEHPDPVVSTPPSGIHNTPSRRRKRSRTLAERPKSSSPLKQSPLRPPGKLQKDIQLDFSRPANGSQTLLPSGSREPPTNAELRGLKFPDPDAEKKKLRDSLMAEVSQLERDLTVASRENERIRQARLSRRAASPPSNKHDILDLLSRRALPPNEKPTKPYPVEPWLASALNPITFLPFSKHSPSGALSLLQPPSHPDTDFAPPVSHHPLPMTAAEALPYLQVFTPLTFTSHVSPLPPSTTTNEGEEDLSKPILQHHTITASSTSPRGLFTARLEMTVNTKTMAIAELSVPRLDPAAEAELRPFVERVVTKTNGQAGEKAVPPSSGLHNNVGVLTWAMGEWVRVAVKRAKMWSVLEREVCAGKESLREMVARQRRAGRRKKGRKRRRKLWVAGEEGREEEERHSDSEEEDGVEKYGTADLLPFMGRTSMDLEVPALDGGDGQVSTLRVQWRIGFDWTGEARSEVGVLVGVPGKWHKHDERGKLSGLPKLFDELIEGSEEPLTAVRTIVCLLAGEARS</sequence>
<dbReference type="RefSeq" id="XP_062650714.1">
    <property type="nucleotide sequence ID" value="XM_062791011.1"/>
</dbReference>
<feature type="compositionally biased region" description="Basic and acidic residues" evidence="2">
    <location>
        <begin position="278"/>
        <end position="287"/>
    </location>
</feature>
<reference evidence="3" key="1">
    <citation type="journal article" date="2023" name="Mol. Phylogenet. Evol.">
        <title>Genome-scale phylogeny and comparative genomics of the fungal order Sordariales.</title>
        <authorList>
            <person name="Hensen N."/>
            <person name="Bonometti L."/>
            <person name="Westerberg I."/>
            <person name="Brannstrom I.O."/>
            <person name="Guillou S."/>
            <person name="Cros-Aarteil S."/>
            <person name="Calhoun S."/>
            <person name="Haridas S."/>
            <person name="Kuo A."/>
            <person name="Mondo S."/>
            <person name="Pangilinan J."/>
            <person name="Riley R."/>
            <person name="LaButti K."/>
            <person name="Andreopoulos B."/>
            <person name="Lipzen A."/>
            <person name="Chen C."/>
            <person name="Yan M."/>
            <person name="Daum C."/>
            <person name="Ng V."/>
            <person name="Clum A."/>
            <person name="Steindorff A."/>
            <person name="Ohm R.A."/>
            <person name="Martin F."/>
            <person name="Silar P."/>
            <person name="Natvig D.O."/>
            <person name="Lalanne C."/>
            <person name="Gautier V."/>
            <person name="Ament-Velasquez S.L."/>
            <person name="Kruys A."/>
            <person name="Hutchinson M.I."/>
            <person name="Powell A.J."/>
            <person name="Barry K."/>
            <person name="Miller A.N."/>
            <person name="Grigoriev I.V."/>
            <person name="Debuchy R."/>
            <person name="Gladieux P."/>
            <person name="Hiltunen Thoren M."/>
            <person name="Johannesson H."/>
        </authorList>
    </citation>
    <scope>NUCLEOTIDE SEQUENCE</scope>
    <source>
        <strain evidence="3">CBS 731.68</strain>
    </source>
</reference>
<evidence type="ECO:0000313" key="3">
    <source>
        <dbReference type="EMBL" id="KAK4126943.1"/>
    </source>
</evidence>
<keyword evidence="4" id="KW-1185">Reference proteome</keyword>
<feature type="compositionally biased region" description="Basic residues" evidence="2">
    <location>
        <begin position="567"/>
        <end position="583"/>
    </location>
</feature>
<comment type="caution">
    <text evidence="3">The sequence shown here is derived from an EMBL/GenBank/DDBJ whole genome shotgun (WGS) entry which is preliminary data.</text>
</comment>
<organism evidence="3 4">
    <name type="scientific">Parathielavia appendiculata</name>
    <dbReference type="NCBI Taxonomy" id="2587402"/>
    <lineage>
        <taxon>Eukaryota</taxon>
        <taxon>Fungi</taxon>
        <taxon>Dikarya</taxon>
        <taxon>Ascomycota</taxon>
        <taxon>Pezizomycotina</taxon>
        <taxon>Sordariomycetes</taxon>
        <taxon>Sordariomycetidae</taxon>
        <taxon>Sordariales</taxon>
        <taxon>Chaetomiaceae</taxon>
        <taxon>Parathielavia</taxon>
    </lineage>
</organism>
<evidence type="ECO:0000313" key="4">
    <source>
        <dbReference type="Proteomes" id="UP001302602"/>
    </source>
</evidence>
<feature type="compositionally biased region" description="Low complexity" evidence="2">
    <location>
        <begin position="38"/>
        <end position="63"/>
    </location>
</feature>
<dbReference type="AlphaFoldDB" id="A0AAN6U5Q3"/>
<name>A0AAN6U5Q3_9PEZI</name>
<evidence type="ECO:0000256" key="2">
    <source>
        <dbReference type="SAM" id="MobiDB-lite"/>
    </source>
</evidence>
<feature type="compositionally biased region" description="Basic and acidic residues" evidence="2">
    <location>
        <begin position="64"/>
        <end position="78"/>
    </location>
</feature>
<feature type="region of interest" description="Disordered" evidence="2">
    <location>
        <begin position="185"/>
        <end position="287"/>
    </location>
</feature>
<feature type="region of interest" description="Disordered" evidence="2">
    <location>
        <begin position="567"/>
        <end position="606"/>
    </location>
</feature>
<dbReference type="GeneID" id="87827780"/>
<feature type="compositionally biased region" description="Basic and acidic residues" evidence="2">
    <location>
        <begin position="111"/>
        <end position="123"/>
    </location>
</feature>
<accession>A0AAN6U5Q3</accession>
<reference evidence="3" key="2">
    <citation type="submission" date="2023-05" db="EMBL/GenBank/DDBJ databases">
        <authorList>
            <consortium name="Lawrence Berkeley National Laboratory"/>
            <person name="Steindorff A."/>
            <person name="Hensen N."/>
            <person name="Bonometti L."/>
            <person name="Westerberg I."/>
            <person name="Brannstrom I.O."/>
            <person name="Guillou S."/>
            <person name="Cros-Aarteil S."/>
            <person name="Calhoun S."/>
            <person name="Haridas S."/>
            <person name="Kuo A."/>
            <person name="Mondo S."/>
            <person name="Pangilinan J."/>
            <person name="Riley R."/>
            <person name="Labutti K."/>
            <person name="Andreopoulos B."/>
            <person name="Lipzen A."/>
            <person name="Chen C."/>
            <person name="Yanf M."/>
            <person name="Daum C."/>
            <person name="Ng V."/>
            <person name="Clum A."/>
            <person name="Ohm R."/>
            <person name="Martin F."/>
            <person name="Silar P."/>
            <person name="Natvig D."/>
            <person name="Lalanne C."/>
            <person name="Gautier V."/>
            <person name="Ament-Velasquez S.L."/>
            <person name="Kruys A."/>
            <person name="Hutchinson M.I."/>
            <person name="Powell A.J."/>
            <person name="Barry K."/>
            <person name="Miller A.N."/>
            <person name="Grigoriev I.V."/>
            <person name="Debuchy R."/>
            <person name="Gladieux P."/>
            <person name="Thoren M.H."/>
            <person name="Johannesson H."/>
        </authorList>
    </citation>
    <scope>NUCLEOTIDE SEQUENCE</scope>
    <source>
        <strain evidence="3">CBS 731.68</strain>
    </source>
</reference>
<feature type="compositionally biased region" description="Low complexity" evidence="2">
    <location>
        <begin position="84"/>
        <end position="102"/>
    </location>
</feature>
<gene>
    <name evidence="3" type="ORF">N657DRAFT_630869</name>
</gene>
<feature type="region of interest" description="Disordered" evidence="2">
    <location>
        <begin position="19"/>
        <end position="171"/>
    </location>
</feature>
<keyword evidence="1" id="KW-0175">Coiled coil</keyword>
<evidence type="ECO:0000256" key="1">
    <source>
        <dbReference type="SAM" id="Coils"/>
    </source>
</evidence>